<keyword evidence="3" id="KW-1185">Reference proteome</keyword>
<feature type="signal peptide" evidence="1">
    <location>
        <begin position="1"/>
        <end position="25"/>
    </location>
</feature>
<dbReference type="Proteomes" id="UP000678243">
    <property type="component" value="Unassembled WGS sequence"/>
</dbReference>
<comment type="caution">
    <text evidence="2">The sequence shown here is derived from an EMBL/GenBank/DDBJ whole genome shotgun (WGS) entry which is preliminary data.</text>
</comment>
<protein>
    <submittedName>
        <fullName evidence="2">Uncharacterized protein</fullName>
    </submittedName>
</protein>
<organism evidence="2 3">
    <name type="scientific">Microbacterium paraoxydans</name>
    <dbReference type="NCBI Taxonomy" id="199592"/>
    <lineage>
        <taxon>Bacteria</taxon>
        <taxon>Bacillati</taxon>
        <taxon>Actinomycetota</taxon>
        <taxon>Actinomycetes</taxon>
        <taxon>Micrococcales</taxon>
        <taxon>Microbacteriaceae</taxon>
        <taxon>Microbacterium</taxon>
    </lineage>
</organism>
<gene>
    <name evidence="2" type="ORF">KE274_05480</name>
</gene>
<feature type="chain" id="PRO_5045170998" evidence="1">
    <location>
        <begin position="26"/>
        <end position="131"/>
    </location>
</feature>
<reference evidence="2 3" key="1">
    <citation type="submission" date="2021-04" db="EMBL/GenBank/DDBJ databases">
        <title>Whole genome analysis of root endophytic bacterium Microbacterium paraoxydans ku-mp colonizing RP-bio226 rice variety.</title>
        <authorList>
            <person name="Ulaganathan K."/>
            <person name="Latha B."/>
        </authorList>
    </citation>
    <scope>NUCLEOTIDE SEQUENCE [LARGE SCALE GENOMIC DNA]</scope>
    <source>
        <strain evidence="3">ku-mp</strain>
    </source>
</reference>
<name>A0ABS5IKQ9_9MICO</name>
<accession>A0ABS5IKQ9</accession>
<evidence type="ECO:0000313" key="2">
    <source>
        <dbReference type="EMBL" id="MBS0023555.1"/>
    </source>
</evidence>
<keyword evidence="1" id="KW-0732">Signal</keyword>
<dbReference type="RefSeq" id="WP_211541618.1">
    <property type="nucleotide sequence ID" value="NZ_JAGTUK010000001.1"/>
</dbReference>
<sequence length="131" mass="13202">MTRLRPSTILAATSLGVLSLGLAAAAVQPPDVGRHVVARASEGQYGTTAHAAPLGTPFDIAADIAENADQWSSLFGGEIGVIAPQHDGSVLIQLVDGATSEISLEIDGVTIIVNARPASGGALPAPRVPAF</sequence>
<evidence type="ECO:0000313" key="3">
    <source>
        <dbReference type="Proteomes" id="UP000678243"/>
    </source>
</evidence>
<evidence type="ECO:0000256" key="1">
    <source>
        <dbReference type="SAM" id="SignalP"/>
    </source>
</evidence>
<proteinExistence type="predicted"/>
<dbReference type="EMBL" id="JAGTUK010000001">
    <property type="protein sequence ID" value="MBS0023555.1"/>
    <property type="molecule type" value="Genomic_DNA"/>
</dbReference>